<evidence type="ECO:0000313" key="2">
    <source>
        <dbReference type="Proteomes" id="UP001231362"/>
    </source>
</evidence>
<proteinExistence type="predicted"/>
<comment type="caution">
    <text evidence="1">The sequence shown here is derived from an EMBL/GenBank/DDBJ whole genome shotgun (WGS) entry which is preliminary data.</text>
</comment>
<evidence type="ECO:0000313" key="1">
    <source>
        <dbReference type="EMBL" id="MDQ0155268.1"/>
    </source>
</evidence>
<dbReference type="Proteomes" id="UP001231362">
    <property type="component" value="Unassembled WGS sequence"/>
</dbReference>
<name>A0ABT9V2U3_9BACL</name>
<protein>
    <recommendedName>
        <fullName evidence="3">ABC transporter substrate-binding protein</fullName>
    </recommendedName>
</protein>
<accession>A0ABT9V2U3</accession>
<dbReference type="EMBL" id="JAUSTU010000006">
    <property type="protein sequence ID" value="MDQ0155268.1"/>
    <property type="molecule type" value="Genomic_DNA"/>
</dbReference>
<keyword evidence="2" id="KW-1185">Reference proteome</keyword>
<gene>
    <name evidence="1" type="ORF">J2S07_001573</name>
</gene>
<organism evidence="1 2">
    <name type="scientific">Anoxybacillus andreesenii</name>
    <dbReference type="NCBI Taxonomy" id="1325932"/>
    <lineage>
        <taxon>Bacteria</taxon>
        <taxon>Bacillati</taxon>
        <taxon>Bacillota</taxon>
        <taxon>Bacilli</taxon>
        <taxon>Bacillales</taxon>
        <taxon>Anoxybacillaceae</taxon>
        <taxon>Anoxybacillus</taxon>
    </lineage>
</organism>
<sequence length="203" mass="23674">MGFGIINIGKYWALKGVIMSNMELMNKDKLLKIFDYLNERLKENQLQLEITIYGGSIMTMVYDNRPATKDIDCVFGETNEKLLNNILDLTKFAFNLSEDWINEEIKEPLKVILKEDKETYKLYSNLKILKPKAKQLLAMKILAARPEPAKDFIDAYILCKDLDITTKAELLDVFEEFIPLTLLGERQRIFIKYLGEDLGYDWE</sequence>
<dbReference type="RefSeq" id="WP_307149843.1">
    <property type="nucleotide sequence ID" value="NZ_JAUSTU010000006.1"/>
</dbReference>
<reference evidence="1 2" key="1">
    <citation type="submission" date="2023-07" db="EMBL/GenBank/DDBJ databases">
        <title>Genomic Encyclopedia of Type Strains, Phase IV (KMG-IV): sequencing the most valuable type-strain genomes for metagenomic binning, comparative biology and taxonomic classification.</title>
        <authorList>
            <person name="Goeker M."/>
        </authorList>
    </citation>
    <scope>NUCLEOTIDE SEQUENCE [LARGE SCALE GENOMIC DNA]</scope>
    <source>
        <strain evidence="1 2">DSM 23948</strain>
    </source>
</reference>
<evidence type="ECO:0008006" key="3">
    <source>
        <dbReference type="Google" id="ProtNLM"/>
    </source>
</evidence>